<gene>
    <name evidence="1" type="ORF">PFY12_04605</name>
</gene>
<dbReference type="RefSeq" id="WP_271149694.1">
    <property type="nucleotide sequence ID" value="NZ_CP115859.1"/>
</dbReference>
<evidence type="ECO:0000313" key="1">
    <source>
        <dbReference type="EMBL" id="WBV61406.1"/>
    </source>
</evidence>
<keyword evidence="2" id="KW-1185">Reference proteome</keyword>
<sequence length="73" mass="8581">MLTTRLKRRGVKNVIVDDIEYFDVQDIKDNHPELKVDVKKIVYVNEVALIKAEDVHITTDFDKIIKQVFPKNK</sequence>
<protein>
    <submittedName>
        <fullName evidence="1">Uncharacterized protein</fullName>
    </submittedName>
</protein>
<dbReference type="EMBL" id="CP115859">
    <property type="protein sequence ID" value="WBV61406.1"/>
    <property type="molecule type" value="Genomic_DNA"/>
</dbReference>
<evidence type="ECO:0000313" key="2">
    <source>
        <dbReference type="Proteomes" id="UP001210978"/>
    </source>
</evidence>
<dbReference type="Proteomes" id="UP001210978">
    <property type="component" value="Chromosome"/>
</dbReference>
<accession>A0ABY7QRN5</accession>
<reference evidence="1 2" key="1">
    <citation type="submission" date="2023-01" db="EMBL/GenBank/DDBJ databases">
        <title>Complete genome of Chryseobacterium camelliae VAN22-5A.</title>
        <authorList>
            <person name="Zong G."/>
            <person name="Cao G."/>
        </authorList>
    </citation>
    <scope>NUCLEOTIDE SEQUENCE [LARGE SCALE GENOMIC DNA]</scope>
    <source>
        <strain evidence="1 2">VAN22-5A</strain>
    </source>
</reference>
<organism evidence="1 2">
    <name type="scientific">Chryseobacterium camelliae</name>
    <dbReference type="NCBI Taxonomy" id="1265445"/>
    <lineage>
        <taxon>Bacteria</taxon>
        <taxon>Pseudomonadati</taxon>
        <taxon>Bacteroidota</taxon>
        <taxon>Flavobacteriia</taxon>
        <taxon>Flavobacteriales</taxon>
        <taxon>Weeksellaceae</taxon>
        <taxon>Chryseobacterium group</taxon>
        <taxon>Chryseobacterium</taxon>
    </lineage>
</organism>
<name>A0ABY7QRN5_9FLAO</name>
<proteinExistence type="predicted"/>